<dbReference type="EMBL" id="HF563609">
    <property type="protein sequence ID" value="CDI40268.1"/>
    <property type="molecule type" value="Genomic_DNA"/>
</dbReference>
<dbReference type="FunFam" id="3.20.20.80:FF:000004">
    <property type="entry name" value="Beta-glucosidase 6-phospho-beta-glucosidase"/>
    <property type="match status" value="1"/>
</dbReference>
<dbReference type="InterPro" id="IPR017853">
    <property type="entry name" value="GH"/>
</dbReference>
<dbReference type="PANTHER" id="PTHR10353:SF36">
    <property type="entry name" value="LP05116P"/>
    <property type="match status" value="1"/>
</dbReference>
<dbReference type="GO" id="GO:0008422">
    <property type="term" value="F:beta-glucosidase activity"/>
    <property type="evidence" value="ECO:0007669"/>
    <property type="project" value="UniProtKB-EC"/>
</dbReference>
<dbReference type="RefSeq" id="WP_013777190.1">
    <property type="nucleotide sequence ID" value="NC_015519.1"/>
</dbReference>
<evidence type="ECO:0000256" key="1">
    <source>
        <dbReference type="ARBA" id="ARBA00010838"/>
    </source>
</evidence>
<sequence length="472" mass="54748">MSNNEKFLWGSATSAYQCEGAWNEDGKGPSQWDIFCHTSKLNINNVSADISCDHYHRYEEDIKMMAECGQNTYRFSISWARILPEGTGKVNPKGIDFYNRLIDTCLKYKIIPNVTLFHYDLPAAIAERGGWENRKTVDDFLNYAKICFEAFGDRVPLWATINEPKYYAYCSYLAGVYPPNVQDFNRFACVGYHLLLASAKAINEFHKHNYIGKIGLVHATGNVEVQGNDEASKIAYRNADLFYNKWVTDTCIKGYFPDDLFPKLKESNIDLSFVKEEDKPIFMNGTVDFLGANIYSRSYVKPYTSGETRININNVGANSNIREGVVIKGWFETAYDENVRRNLWGREIYPKCMYDELMELKDKYGNIPIYITENGHGCYDEIVDGKIHDDERIEILQEFISWMLKAIHDGANVKGYYVWSSMDLYSWVNGYKKRYGLVYVDFENDNKRIPKKSYFWYKDLIAKFEGRNINNE</sequence>
<gene>
    <name evidence="5" type="ordered locus">TEPIRE1_0055</name>
</gene>
<dbReference type="eggNOG" id="COG2723">
    <property type="taxonomic scope" value="Bacteria"/>
</dbReference>
<dbReference type="HOGENOM" id="CLU_001859_0_1_9"/>
<dbReference type="Gene3D" id="3.20.20.80">
    <property type="entry name" value="Glycosidases"/>
    <property type="match status" value="1"/>
</dbReference>
<dbReference type="KEGG" id="tep:TepRe1_0053"/>
<keyword evidence="6" id="KW-1185">Reference proteome</keyword>
<dbReference type="GO" id="GO:0016052">
    <property type="term" value="P:carbohydrate catabolic process"/>
    <property type="evidence" value="ECO:0007669"/>
    <property type="project" value="TreeGrafter"/>
</dbReference>
<dbReference type="PRINTS" id="PR00131">
    <property type="entry name" value="GLHYDRLASE1"/>
</dbReference>
<reference evidence="6" key="1">
    <citation type="journal article" date="2013" name="Genome Announc.">
        <title>First genome sequence of a syntrophic acetate-oxidizing bacterium, Tepidanaerobacter acetatoxydans strain Re1.</title>
        <authorList>
            <person name="Manzoor S."/>
            <person name="Bongcam-Rudloff E."/>
            <person name="Schnurer A."/>
            <person name="Muller B."/>
        </authorList>
    </citation>
    <scope>NUCLEOTIDE SEQUENCE [LARGE SCALE GENOMIC DNA]</scope>
    <source>
        <strain evidence="6">Re1</strain>
    </source>
</reference>
<dbReference type="EC" id="3.2.1.21" evidence="5"/>
<keyword evidence="3 5" id="KW-0326">Glycosidase</keyword>
<dbReference type="PROSITE" id="PS00653">
    <property type="entry name" value="GLYCOSYL_HYDROL_F1_2"/>
    <property type="match status" value="1"/>
</dbReference>
<proteinExistence type="inferred from homology"/>
<dbReference type="Proteomes" id="UP000010802">
    <property type="component" value="Chromosome"/>
</dbReference>
<dbReference type="STRING" id="1209989.TepRe1_0053"/>
<dbReference type="Pfam" id="PF00232">
    <property type="entry name" value="Glyco_hydro_1"/>
    <property type="match status" value="1"/>
</dbReference>
<keyword evidence="2 5" id="KW-0378">Hydrolase</keyword>
<evidence type="ECO:0000256" key="3">
    <source>
        <dbReference type="ARBA" id="ARBA00023295"/>
    </source>
</evidence>
<dbReference type="InterPro" id="IPR033132">
    <property type="entry name" value="GH_1_N_CS"/>
</dbReference>
<dbReference type="InterPro" id="IPR001360">
    <property type="entry name" value="Glyco_hydro_1"/>
</dbReference>
<dbReference type="GO" id="GO:0005829">
    <property type="term" value="C:cytosol"/>
    <property type="evidence" value="ECO:0007669"/>
    <property type="project" value="TreeGrafter"/>
</dbReference>
<accession>F4LRK3</accession>
<dbReference type="SUPFAM" id="SSF51445">
    <property type="entry name" value="(Trans)glycosidases"/>
    <property type="match status" value="1"/>
</dbReference>
<dbReference type="AlphaFoldDB" id="F4LRK3"/>
<evidence type="ECO:0000313" key="5">
    <source>
        <dbReference type="EMBL" id="CDI40268.1"/>
    </source>
</evidence>
<name>F4LRK3_TEPAE</name>
<evidence type="ECO:0000313" key="6">
    <source>
        <dbReference type="Proteomes" id="UP000010802"/>
    </source>
</evidence>
<dbReference type="PANTHER" id="PTHR10353">
    <property type="entry name" value="GLYCOSYL HYDROLASE"/>
    <property type="match status" value="1"/>
</dbReference>
<dbReference type="KEGG" id="tae:TepiRe1_0055"/>
<evidence type="ECO:0000256" key="2">
    <source>
        <dbReference type="ARBA" id="ARBA00022801"/>
    </source>
</evidence>
<comment type="similarity">
    <text evidence="1 4">Belongs to the glycosyl hydrolase 1 family.</text>
</comment>
<evidence type="ECO:0000256" key="4">
    <source>
        <dbReference type="RuleBase" id="RU003690"/>
    </source>
</evidence>
<protein>
    <submittedName>
        <fullName evidence="5">Beta-glucosidase</fullName>
        <ecNumber evidence="5">3.2.1.21</ecNumber>
    </submittedName>
</protein>
<dbReference type="OrthoDB" id="2339329at2"/>
<organism evidence="5 6">
    <name type="scientific">Tepidanaerobacter acetatoxydans (strain DSM 21804 / JCM 16047 / Re1)</name>
    <dbReference type="NCBI Taxonomy" id="1209989"/>
    <lineage>
        <taxon>Bacteria</taxon>
        <taxon>Bacillati</taxon>
        <taxon>Bacillota</taxon>
        <taxon>Clostridia</taxon>
        <taxon>Thermosediminibacterales</taxon>
        <taxon>Tepidanaerobacteraceae</taxon>
        <taxon>Tepidanaerobacter</taxon>
    </lineage>
</organism>